<dbReference type="Pfam" id="PF00664">
    <property type="entry name" value="ABC_membrane"/>
    <property type="match status" value="1"/>
</dbReference>
<reference evidence="10 11" key="1">
    <citation type="submission" date="2019-01" db="EMBL/GenBank/DDBJ databases">
        <title>Lactibacter flavus gen. nov., sp. nov., a novel bacterium of the family Propionibacteriaceae isolated from raw milk and dairy products.</title>
        <authorList>
            <person name="Huptas C."/>
            <person name="Wenning M."/>
            <person name="Breitenwieser F."/>
            <person name="Doll E."/>
            <person name="Von Neubeck M."/>
            <person name="Busse H.-J."/>
            <person name="Scherer S."/>
        </authorList>
    </citation>
    <scope>NUCLEOTIDE SEQUENCE [LARGE SCALE GENOMIC DNA]</scope>
    <source>
        <strain evidence="10 11">DSM 22130</strain>
    </source>
</reference>
<dbReference type="Pfam" id="PF00005">
    <property type="entry name" value="ABC_tran"/>
    <property type="match status" value="1"/>
</dbReference>
<dbReference type="InterPro" id="IPR017871">
    <property type="entry name" value="ABC_transporter-like_CS"/>
</dbReference>
<dbReference type="Gene3D" id="3.40.50.300">
    <property type="entry name" value="P-loop containing nucleotide triphosphate hydrolases"/>
    <property type="match status" value="1"/>
</dbReference>
<evidence type="ECO:0000256" key="4">
    <source>
        <dbReference type="ARBA" id="ARBA00022840"/>
    </source>
</evidence>
<dbReference type="GO" id="GO:0140359">
    <property type="term" value="F:ABC-type transporter activity"/>
    <property type="evidence" value="ECO:0007669"/>
    <property type="project" value="InterPro"/>
</dbReference>
<dbReference type="SMART" id="SM00382">
    <property type="entry name" value="AAA"/>
    <property type="match status" value="1"/>
</dbReference>
<feature type="transmembrane region" description="Helical" evidence="7">
    <location>
        <begin position="162"/>
        <end position="182"/>
    </location>
</feature>
<dbReference type="InterPro" id="IPR027417">
    <property type="entry name" value="P-loop_NTPase"/>
</dbReference>
<dbReference type="InterPro" id="IPR003593">
    <property type="entry name" value="AAA+_ATPase"/>
</dbReference>
<dbReference type="InterPro" id="IPR003439">
    <property type="entry name" value="ABC_transporter-like_ATP-bd"/>
</dbReference>
<evidence type="ECO:0000256" key="6">
    <source>
        <dbReference type="ARBA" id="ARBA00023136"/>
    </source>
</evidence>
<organism evidence="10 11">
    <name type="scientific">Propioniciclava tarda</name>
    <dbReference type="NCBI Taxonomy" id="433330"/>
    <lineage>
        <taxon>Bacteria</taxon>
        <taxon>Bacillati</taxon>
        <taxon>Actinomycetota</taxon>
        <taxon>Actinomycetes</taxon>
        <taxon>Propionibacteriales</taxon>
        <taxon>Propionibacteriaceae</taxon>
        <taxon>Propioniciclava</taxon>
    </lineage>
</organism>
<dbReference type="Proteomes" id="UP000291933">
    <property type="component" value="Unassembled WGS sequence"/>
</dbReference>
<feature type="transmembrane region" description="Helical" evidence="7">
    <location>
        <begin position="59"/>
        <end position="84"/>
    </location>
</feature>
<dbReference type="EMBL" id="SDMR01000007">
    <property type="protein sequence ID" value="TBT95018.1"/>
    <property type="molecule type" value="Genomic_DNA"/>
</dbReference>
<dbReference type="FunFam" id="3.40.50.300:FF:000218">
    <property type="entry name" value="Multidrug ABC transporter ATP-binding protein"/>
    <property type="match status" value="1"/>
</dbReference>
<protein>
    <submittedName>
        <fullName evidence="10">ABC transporter ATP-binding protein</fullName>
    </submittedName>
</protein>
<dbReference type="PROSITE" id="PS50893">
    <property type="entry name" value="ABC_TRANSPORTER_2"/>
    <property type="match status" value="1"/>
</dbReference>
<dbReference type="InterPro" id="IPR039421">
    <property type="entry name" value="Type_1_exporter"/>
</dbReference>
<dbReference type="OrthoDB" id="9806127at2"/>
<dbReference type="PANTHER" id="PTHR24221:SF646">
    <property type="entry name" value="HAEMOLYSIN SECRETION ATP-BINDING PROTEIN"/>
    <property type="match status" value="1"/>
</dbReference>
<keyword evidence="6 7" id="KW-0472">Membrane</keyword>
<dbReference type="GO" id="GO:0016887">
    <property type="term" value="F:ATP hydrolysis activity"/>
    <property type="evidence" value="ECO:0007669"/>
    <property type="project" value="InterPro"/>
</dbReference>
<name>A0A4Q9KKP9_PROTD</name>
<dbReference type="CDD" id="cd07346">
    <property type="entry name" value="ABC_6TM_exporters"/>
    <property type="match status" value="1"/>
</dbReference>
<keyword evidence="3" id="KW-0547">Nucleotide-binding</keyword>
<keyword evidence="5 7" id="KW-1133">Transmembrane helix</keyword>
<comment type="caution">
    <text evidence="10">The sequence shown here is derived from an EMBL/GenBank/DDBJ whole genome shotgun (WGS) entry which is preliminary data.</text>
</comment>
<dbReference type="RefSeq" id="WP_131171855.1">
    <property type="nucleotide sequence ID" value="NZ_FXTL01000006.1"/>
</dbReference>
<dbReference type="InterPro" id="IPR011527">
    <property type="entry name" value="ABC1_TM_dom"/>
</dbReference>
<dbReference type="GO" id="GO:0034040">
    <property type="term" value="F:ATPase-coupled lipid transmembrane transporter activity"/>
    <property type="evidence" value="ECO:0007669"/>
    <property type="project" value="TreeGrafter"/>
</dbReference>
<accession>A0A4Q9KKP9</accession>
<dbReference type="GO" id="GO:0005524">
    <property type="term" value="F:ATP binding"/>
    <property type="evidence" value="ECO:0007669"/>
    <property type="project" value="UniProtKB-KW"/>
</dbReference>
<evidence type="ECO:0000313" key="11">
    <source>
        <dbReference type="Proteomes" id="UP000291933"/>
    </source>
</evidence>
<evidence type="ECO:0000256" key="3">
    <source>
        <dbReference type="ARBA" id="ARBA00022741"/>
    </source>
</evidence>
<evidence type="ECO:0000313" key="10">
    <source>
        <dbReference type="EMBL" id="TBT95018.1"/>
    </source>
</evidence>
<dbReference type="SUPFAM" id="SSF90123">
    <property type="entry name" value="ABC transporter transmembrane region"/>
    <property type="match status" value="1"/>
</dbReference>
<feature type="transmembrane region" description="Helical" evidence="7">
    <location>
        <begin position="134"/>
        <end position="156"/>
    </location>
</feature>
<dbReference type="Gene3D" id="1.20.1560.10">
    <property type="entry name" value="ABC transporter type 1, transmembrane domain"/>
    <property type="match status" value="1"/>
</dbReference>
<keyword evidence="11" id="KW-1185">Reference proteome</keyword>
<evidence type="ECO:0000259" key="8">
    <source>
        <dbReference type="PROSITE" id="PS50893"/>
    </source>
</evidence>
<evidence type="ECO:0000256" key="1">
    <source>
        <dbReference type="ARBA" id="ARBA00004651"/>
    </source>
</evidence>
<comment type="subcellular location">
    <subcellularLocation>
        <location evidence="1">Cell membrane</location>
        <topology evidence="1">Multi-pass membrane protein</topology>
    </subcellularLocation>
</comment>
<evidence type="ECO:0000256" key="7">
    <source>
        <dbReference type="SAM" id="Phobius"/>
    </source>
</evidence>
<dbReference type="InterPro" id="IPR036640">
    <property type="entry name" value="ABC1_TM_sf"/>
</dbReference>
<evidence type="ECO:0000259" key="9">
    <source>
        <dbReference type="PROSITE" id="PS50929"/>
    </source>
</evidence>
<proteinExistence type="predicted"/>
<dbReference type="PROSITE" id="PS00211">
    <property type="entry name" value="ABC_TRANSPORTER_1"/>
    <property type="match status" value="1"/>
</dbReference>
<feature type="domain" description="ABC transmembrane type-1" evidence="9">
    <location>
        <begin position="19"/>
        <end position="306"/>
    </location>
</feature>
<gene>
    <name evidence="10" type="ORF">ET996_07015</name>
</gene>
<dbReference type="AlphaFoldDB" id="A0A4Q9KKP9"/>
<evidence type="ECO:0000256" key="5">
    <source>
        <dbReference type="ARBA" id="ARBA00022989"/>
    </source>
</evidence>
<keyword evidence="2 7" id="KW-0812">Transmembrane</keyword>
<dbReference type="SUPFAM" id="SSF52540">
    <property type="entry name" value="P-loop containing nucleoside triphosphate hydrolases"/>
    <property type="match status" value="1"/>
</dbReference>
<feature type="transmembrane region" description="Helical" evidence="7">
    <location>
        <begin position="15"/>
        <end position="39"/>
    </location>
</feature>
<sequence>MRSLIRLLGVARELWPYYVGIAAASVATAALALLTPFIIKGATDEVVAQTQGNGGGVPALIWLAVALLVVELLGTVVSNIGGYLGDVMTTRLKAILSSRYYAKMLSLPQRYFDSNLTGTIINRLTRSITETTQFLQMFSNSFFPMLLTVIAVLVITALYSPWLALLLVIIYPVFMWLTALTSKRWQPIEQQKNTEFDIAGGRFAEAIGQIRVVKSFTSELRELALFDRHYGRTIGLTQQQSRFWHLMDVARRGALNLIFFGVYAIIFTSTASGAFTLGAMVLLIQLVAMAKQPVTMMSFLVDASQRAIAGSKSFFEAMDEAPEPLAAIGAGTPRDTAPWPARDDGPMISFDHVSFGYDSDTEVLHDITFDVAPGERVAFVGESGGGKTTLVNLLLGLYRPDSGVIRLRGVDVSTVPVEQLRAEIGVVFQEAALFSGTIRENVAYGRPGASASEIESAATKANAHEFVAKLANGYAAEIGERGIKLSGGQKQRIAVARAMLKNAPVLVLDEATSALDSKSERLVQAGLEELMADRTTLIIAHRLSTISSVDRIVTLKNGRVDEIGSPAELATSGGIYAELLALQASASKADRKRLQAFDIRA</sequence>
<keyword evidence="4 10" id="KW-0067">ATP-binding</keyword>
<dbReference type="GO" id="GO:0005886">
    <property type="term" value="C:plasma membrane"/>
    <property type="evidence" value="ECO:0007669"/>
    <property type="project" value="UniProtKB-SubCell"/>
</dbReference>
<dbReference type="PROSITE" id="PS50929">
    <property type="entry name" value="ABC_TM1F"/>
    <property type="match status" value="1"/>
</dbReference>
<feature type="domain" description="ABC transporter" evidence="8">
    <location>
        <begin position="348"/>
        <end position="582"/>
    </location>
</feature>
<dbReference type="PANTHER" id="PTHR24221">
    <property type="entry name" value="ATP-BINDING CASSETTE SUB-FAMILY B"/>
    <property type="match status" value="1"/>
</dbReference>
<evidence type="ECO:0000256" key="2">
    <source>
        <dbReference type="ARBA" id="ARBA00022692"/>
    </source>
</evidence>